<keyword evidence="7 17" id="KW-0812">Transmembrane</keyword>
<dbReference type="EC" id="2.4.1.-" evidence="17"/>
<evidence type="ECO:0000256" key="13">
    <source>
        <dbReference type="ARBA" id="ARBA00023136"/>
    </source>
</evidence>
<dbReference type="InterPro" id="IPR002659">
    <property type="entry name" value="Glyco_trans_31"/>
</dbReference>
<dbReference type="GO" id="GO:0047273">
    <property type="term" value="F:galactosylgalactosylglucosylceramide beta-D-acetylgalactosaminyltransferase activity"/>
    <property type="evidence" value="ECO:0007669"/>
    <property type="project" value="UniProtKB-EC"/>
</dbReference>
<evidence type="ECO:0000256" key="17">
    <source>
        <dbReference type="RuleBase" id="RU363063"/>
    </source>
</evidence>
<protein>
    <recommendedName>
        <fullName evidence="17">Hexosyltransferase</fullName>
        <ecNumber evidence="17">2.4.1.-</ecNumber>
    </recommendedName>
</protein>
<gene>
    <name evidence="18" type="primary">B3galnt1</name>
    <name evidence="18" type="ORF">OXYMAD_R08115</name>
</gene>
<keyword evidence="11 17" id="KW-0333">Golgi apparatus</keyword>
<evidence type="ECO:0000256" key="11">
    <source>
        <dbReference type="ARBA" id="ARBA00023034"/>
    </source>
</evidence>
<dbReference type="Pfam" id="PF01762">
    <property type="entry name" value="Galactosyl_T"/>
    <property type="match status" value="1"/>
</dbReference>
<evidence type="ECO:0000256" key="3">
    <source>
        <dbReference type="ARBA" id="ARBA00004922"/>
    </source>
</evidence>
<feature type="non-terminal residue" evidence="18">
    <location>
        <position position="328"/>
    </location>
</feature>
<evidence type="ECO:0000256" key="10">
    <source>
        <dbReference type="ARBA" id="ARBA00022989"/>
    </source>
</evidence>
<evidence type="ECO:0000256" key="5">
    <source>
        <dbReference type="ARBA" id="ARBA00022676"/>
    </source>
</evidence>
<dbReference type="GO" id="GO:0008499">
    <property type="term" value="F:N-acetyl-beta-D-glucosaminide beta-(1,3)-galactosyltransferase activity"/>
    <property type="evidence" value="ECO:0007669"/>
    <property type="project" value="TreeGrafter"/>
</dbReference>
<evidence type="ECO:0000256" key="7">
    <source>
        <dbReference type="ARBA" id="ARBA00022692"/>
    </source>
</evidence>
<dbReference type="PANTHER" id="PTHR11214">
    <property type="entry name" value="BETA-1,3-N-ACETYLGLUCOSAMINYLTRANSFERASE"/>
    <property type="match status" value="1"/>
</dbReference>
<evidence type="ECO:0000256" key="6">
    <source>
        <dbReference type="ARBA" id="ARBA00022679"/>
    </source>
</evidence>
<evidence type="ECO:0000313" key="19">
    <source>
        <dbReference type="Proteomes" id="UP000570288"/>
    </source>
</evidence>
<evidence type="ECO:0000313" key="18">
    <source>
        <dbReference type="EMBL" id="NXS04494.1"/>
    </source>
</evidence>
<evidence type="ECO:0000256" key="12">
    <source>
        <dbReference type="ARBA" id="ARBA00023098"/>
    </source>
</evidence>
<evidence type="ECO:0000256" key="15">
    <source>
        <dbReference type="ARBA" id="ARBA00045577"/>
    </source>
</evidence>
<evidence type="ECO:0000256" key="9">
    <source>
        <dbReference type="ARBA" id="ARBA00022968"/>
    </source>
</evidence>
<evidence type="ECO:0000256" key="4">
    <source>
        <dbReference type="ARBA" id="ARBA00008661"/>
    </source>
</evidence>
<dbReference type="Proteomes" id="UP000570288">
    <property type="component" value="Unassembled WGS sequence"/>
</dbReference>
<keyword evidence="19" id="KW-1185">Reference proteome</keyword>
<feature type="transmembrane region" description="Helical" evidence="17">
    <location>
        <begin position="15"/>
        <end position="33"/>
    </location>
</feature>
<dbReference type="PANTHER" id="PTHR11214:SF153">
    <property type="entry name" value="UDP-GALNAC:BETA-1,3-N-ACETYLGALACTOSAMINYLTRANSFERASE 1"/>
    <property type="match status" value="1"/>
</dbReference>
<dbReference type="GO" id="GO:0000139">
    <property type="term" value="C:Golgi membrane"/>
    <property type="evidence" value="ECO:0007669"/>
    <property type="project" value="UniProtKB-SubCell"/>
</dbReference>
<evidence type="ECO:0000256" key="8">
    <source>
        <dbReference type="ARBA" id="ARBA00022842"/>
    </source>
</evidence>
<keyword evidence="14" id="KW-0325">Glycoprotein</keyword>
<comment type="pathway">
    <text evidence="3">Protein modification; protein glycosylation.</text>
</comment>
<name>A0A7L2R761_9PASS</name>
<evidence type="ECO:0000256" key="1">
    <source>
        <dbReference type="ARBA" id="ARBA00001946"/>
    </source>
</evidence>
<keyword evidence="5 17" id="KW-0328">Glycosyltransferase</keyword>
<comment type="catalytic activity">
    <reaction evidence="16">
        <text>a globoside Gb3Cer (d18:1(4E)) + UDP-N-acetyl-alpha-D-galactosamine = a globoside Gb4Cer (d18:1(4E)) + UDP + H(+)</text>
        <dbReference type="Rhea" id="RHEA:22252"/>
        <dbReference type="ChEBI" id="CHEBI:15378"/>
        <dbReference type="ChEBI" id="CHEBI:18259"/>
        <dbReference type="ChEBI" id="CHEBI:18313"/>
        <dbReference type="ChEBI" id="CHEBI:58223"/>
        <dbReference type="ChEBI" id="CHEBI:67138"/>
        <dbReference type="EC" id="2.4.1.79"/>
    </reaction>
    <physiologicalReaction direction="left-to-right" evidence="16">
        <dbReference type="Rhea" id="RHEA:22253"/>
    </physiologicalReaction>
</comment>
<evidence type="ECO:0000256" key="2">
    <source>
        <dbReference type="ARBA" id="ARBA00004323"/>
    </source>
</evidence>
<dbReference type="FunFam" id="3.90.550.50:FF:000001">
    <property type="entry name" value="Hexosyltransferase"/>
    <property type="match status" value="1"/>
</dbReference>
<keyword evidence="6 18" id="KW-0808">Transferase</keyword>
<keyword evidence="13 17" id="KW-0472">Membrane</keyword>
<keyword evidence="9 17" id="KW-0735">Signal-anchor</keyword>
<keyword evidence="8" id="KW-0460">Magnesium</keyword>
<comment type="similarity">
    <text evidence="4 17">Belongs to the glycosyltransferase 31 family.</text>
</comment>
<dbReference type="EMBL" id="VYZR01369565">
    <property type="protein sequence ID" value="NXS04494.1"/>
    <property type="molecule type" value="Genomic_DNA"/>
</dbReference>
<organism evidence="18 19">
    <name type="scientific">Oxylabes madagascariensis</name>
    <name type="common">white-throated Oxylabes</name>
    <dbReference type="NCBI Taxonomy" id="98144"/>
    <lineage>
        <taxon>Eukaryota</taxon>
        <taxon>Metazoa</taxon>
        <taxon>Chordata</taxon>
        <taxon>Craniata</taxon>
        <taxon>Vertebrata</taxon>
        <taxon>Euteleostomi</taxon>
        <taxon>Archelosauria</taxon>
        <taxon>Archosauria</taxon>
        <taxon>Dinosauria</taxon>
        <taxon>Saurischia</taxon>
        <taxon>Theropoda</taxon>
        <taxon>Coelurosauria</taxon>
        <taxon>Aves</taxon>
        <taxon>Neognathae</taxon>
        <taxon>Neoaves</taxon>
        <taxon>Telluraves</taxon>
        <taxon>Australaves</taxon>
        <taxon>Passeriformes</taxon>
        <taxon>Sylvioidea</taxon>
        <taxon>Timaliidae</taxon>
        <taxon>Oxylabes</taxon>
    </lineage>
</organism>
<accession>A0A7L2R761</accession>
<comment type="caution">
    <text evidence="18">The sequence shown here is derived from an EMBL/GenBank/DDBJ whole genome shotgun (WGS) entry which is preliminary data.</text>
</comment>
<evidence type="ECO:0000256" key="14">
    <source>
        <dbReference type="ARBA" id="ARBA00023180"/>
    </source>
</evidence>
<dbReference type="GO" id="GO:0006493">
    <property type="term" value="P:protein O-linked glycosylation"/>
    <property type="evidence" value="ECO:0007669"/>
    <property type="project" value="TreeGrafter"/>
</dbReference>
<comment type="function">
    <text evidence="15">Transfers N-acetylgalactosamine onto globotriaosylceramide. Plays a critical role in preimplantation stage embryonic development.</text>
</comment>
<dbReference type="OrthoDB" id="5957813at2759"/>
<keyword evidence="10 17" id="KW-1133">Transmembrane helix</keyword>
<proteinExistence type="inferred from homology"/>
<keyword evidence="12" id="KW-0443">Lipid metabolism</keyword>
<dbReference type="GO" id="GO:0006629">
    <property type="term" value="P:lipid metabolic process"/>
    <property type="evidence" value="ECO:0007669"/>
    <property type="project" value="UniProtKB-KW"/>
</dbReference>
<feature type="non-terminal residue" evidence="18">
    <location>
        <position position="1"/>
    </location>
</feature>
<reference evidence="18 19" key="1">
    <citation type="submission" date="2019-09" db="EMBL/GenBank/DDBJ databases">
        <title>Bird 10,000 Genomes (B10K) Project - Family phase.</title>
        <authorList>
            <person name="Zhang G."/>
        </authorList>
    </citation>
    <scope>NUCLEOTIDE SEQUENCE [LARGE SCALE GENOMIC DNA]</scope>
    <source>
        <strain evidence="18">B10K-DU-002-81</strain>
    </source>
</reference>
<evidence type="ECO:0000256" key="16">
    <source>
        <dbReference type="ARBA" id="ARBA00049395"/>
    </source>
</evidence>
<sequence>TMTPVPVSALYVRPLKWIFLLLLVFSLVTMWYITLSSHAALEKVNLLYFYEYEPVFRQQHPFTLRERPRCADLHPFLVILVASRPGDVKARQAVRITWGSRDSWWGQRVLTLFLLGQDARREDGAAALSVEDESVLYGDIIRQDFMDTYDNLTLKTIMAFQWLSEFCPNARFFMKTDVDVFINTPNLVKFLLQLNSSENVFTGYPLIDNFAYRGLDRKRSISYEEYPFRLYPPYCSGLGYVLDGKLALRTYELMGHVKPLKFEDVYVGICLNILKVNVTAPEDEEQFFLYKIDFDVCKYRHLIAVHGLTSSELVQFWQDLSSDTSKTC</sequence>
<dbReference type="AlphaFoldDB" id="A0A7L2R761"/>
<comment type="cofactor">
    <cofactor evidence="1">
        <name>Mg(2+)</name>
        <dbReference type="ChEBI" id="CHEBI:18420"/>
    </cofactor>
</comment>
<comment type="subcellular location">
    <subcellularLocation>
        <location evidence="2 17">Golgi apparatus membrane</location>
        <topology evidence="2 17">Single-pass type II membrane protein</topology>
    </subcellularLocation>
</comment>
<dbReference type="Gene3D" id="3.90.550.50">
    <property type="match status" value="1"/>
</dbReference>